<dbReference type="PRINTS" id="PR00368">
    <property type="entry name" value="FADPNR"/>
</dbReference>
<dbReference type="InterPro" id="IPR057661">
    <property type="entry name" value="RsdA/BaiN/AoA(So)_Rossmann"/>
</dbReference>
<evidence type="ECO:0000313" key="8">
    <source>
        <dbReference type="Proteomes" id="UP000008721"/>
    </source>
</evidence>
<gene>
    <name evidence="7" type="ordered locus">Sulku_1069</name>
</gene>
<evidence type="ECO:0000259" key="6">
    <source>
        <dbReference type="Pfam" id="PF22780"/>
    </source>
</evidence>
<dbReference type="RefSeq" id="WP_013459929.1">
    <property type="nucleotide sequence ID" value="NC_014762.1"/>
</dbReference>
<dbReference type="PRINTS" id="PR00411">
    <property type="entry name" value="PNDRDTASEI"/>
</dbReference>
<dbReference type="EMBL" id="CP002355">
    <property type="protein sequence ID" value="ADR33732.1"/>
    <property type="molecule type" value="Genomic_DNA"/>
</dbReference>
<proteinExistence type="predicted"/>
<dbReference type="Gene3D" id="3.50.50.60">
    <property type="entry name" value="FAD/NAD(P)-binding domain"/>
    <property type="match status" value="1"/>
</dbReference>
<evidence type="ECO:0000256" key="3">
    <source>
        <dbReference type="ARBA" id="ARBA00022827"/>
    </source>
</evidence>
<evidence type="ECO:0000313" key="7">
    <source>
        <dbReference type="EMBL" id="ADR33732.1"/>
    </source>
</evidence>
<keyword evidence="4" id="KW-0812">Transmembrane</keyword>
<feature type="domain" description="RsdA/BaiN/AoA(So)-like insert" evidence="6">
    <location>
        <begin position="198"/>
        <end position="359"/>
    </location>
</feature>
<evidence type="ECO:0000259" key="5">
    <source>
        <dbReference type="Pfam" id="PF03486"/>
    </source>
</evidence>
<keyword evidence="4" id="KW-1133">Transmembrane helix</keyword>
<dbReference type="AlphaFoldDB" id="E4U362"/>
<dbReference type="HOGENOM" id="CLU_025174_3_1_7"/>
<dbReference type="Gene3D" id="2.40.30.10">
    <property type="entry name" value="Translation factors"/>
    <property type="match status" value="1"/>
</dbReference>
<dbReference type="OrthoDB" id="9773233at2"/>
<dbReference type="eggNOG" id="COG2081">
    <property type="taxonomic scope" value="Bacteria"/>
</dbReference>
<accession>E4U362</accession>
<dbReference type="Pfam" id="PF22780">
    <property type="entry name" value="HI0933_like_1st"/>
    <property type="match status" value="1"/>
</dbReference>
<evidence type="ECO:0000256" key="2">
    <source>
        <dbReference type="ARBA" id="ARBA00022630"/>
    </source>
</evidence>
<organism evidence="7 8">
    <name type="scientific">Sulfuricurvum kujiense (strain ATCC BAA-921 / DSM 16994 / JCM 11577 / YK-1)</name>
    <dbReference type="NCBI Taxonomy" id="709032"/>
    <lineage>
        <taxon>Bacteria</taxon>
        <taxon>Pseudomonadati</taxon>
        <taxon>Campylobacterota</taxon>
        <taxon>Epsilonproteobacteria</taxon>
        <taxon>Campylobacterales</taxon>
        <taxon>Sulfurimonadaceae</taxon>
        <taxon>Sulfuricurvum</taxon>
    </lineage>
</organism>
<dbReference type="PANTHER" id="PTHR42887">
    <property type="entry name" value="OS12G0638800 PROTEIN"/>
    <property type="match status" value="1"/>
</dbReference>
<keyword evidence="4" id="KW-0472">Membrane</keyword>
<dbReference type="SUPFAM" id="SSF160996">
    <property type="entry name" value="HI0933 insert domain-like"/>
    <property type="match status" value="1"/>
</dbReference>
<dbReference type="STRING" id="709032.Sulku_1069"/>
<evidence type="ECO:0000256" key="1">
    <source>
        <dbReference type="ARBA" id="ARBA00001974"/>
    </source>
</evidence>
<reference evidence="7 8" key="1">
    <citation type="journal article" date="2012" name="Stand. Genomic Sci.">
        <title>Complete genome sequence of the sulfur compounds oxidizing chemolithoautotroph Sulfuricurvum kujiense type strain (YK-1(T)).</title>
        <authorList>
            <person name="Han C."/>
            <person name="Kotsyurbenko O."/>
            <person name="Chertkov O."/>
            <person name="Held B."/>
            <person name="Lapidus A."/>
            <person name="Nolan M."/>
            <person name="Lucas S."/>
            <person name="Hammon N."/>
            <person name="Deshpande S."/>
            <person name="Cheng J.F."/>
            <person name="Tapia R."/>
            <person name="Goodwin L.A."/>
            <person name="Pitluck S."/>
            <person name="Liolios K."/>
            <person name="Pagani I."/>
            <person name="Ivanova N."/>
            <person name="Mavromatis K."/>
            <person name="Mikhailova N."/>
            <person name="Pati A."/>
            <person name="Chen A."/>
            <person name="Palaniappan K."/>
            <person name="Land M."/>
            <person name="Hauser L."/>
            <person name="Chang Y.J."/>
            <person name="Jeffries C.D."/>
            <person name="Brambilla E.M."/>
            <person name="Rohde M."/>
            <person name="Spring S."/>
            <person name="Sikorski J."/>
            <person name="Goker M."/>
            <person name="Woyke T."/>
            <person name="Bristow J."/>
            <person name="Eisen J.A."/>
            <person name="Markowitz V."/>
            <person name="Hugenholtz P."/>
            <person name="Kyrpides N.C."/>
            <person name="Klenk H.P."/>
            <person name="Detter J.C."/>
        </authorList>
    </citation>
    <scope>NUCLEOTIDE SEQUENCE [LARGE SCALE GENOMIC DNA]</scope>
    <source>
        <strain evidence="8">ATCC BAA-921 / DSM 16994 / JCM 11577 / YK-1</strain>
    </source>
</reference>
<dbReference type="SUPFAM" id="SSF51905">
    <property type="entry name" value="FAD/NAD(P)-binding domain"/>
    <property type="match status" value="1"/>
</dbReference>
<keyword evidence="3" id="KW-0274">FAD</keyword>
<dbReference type="Gene3D" id="1.10.8.260">
    <property type="entry name" value="HI0933 insert domain-like"/>
    <property type="match status" value="1"/>
</dbReference>
<evidence type="ECO:0000256" key="4">
    <source>
        <dbReference type="SAM" id="Phobius"/>
    </source>
</evidence>
<dbReference type="Proteomes" id="UP000008721">
    <property type="component" value="Chromosome"/>
</dbReference>
<feature type="transmembrane region" description="Helical" evidence="4">
    <location>
        <begin position="12"/>
        <end position="31"/>
    </location>
</feature>
<dbReference type="InterPro" id="IPR023166">
    <property type="entry name" value="BaiN-like_dom_sf"/>
</dbReference>
<dbReference type="KEGG" id="sku:Sulku_1069"/>
<keyword evidence="8" id="KW-1185">Reference proteome</keyword>
<dbReference type="InterPro" id="IPR004792">
    <property type="entry name" value="BaiN-like"/>
</dbReference>
<dbReference type="InterPro" id="IPR055178">
    <property type="entry name" value="RsdA/BaiN/AoA(So)-like_dom"/>
</dbReference>
<name>E4U362_SULKY</name>
<dbReference type="Pfam" id="PF03486">
    <property type="entry name" value="HI0933_like"/>
    <property type="match status" value="1"/>
</dbReference>
<dbReference type="NCBIfam" id="TIGR00275">
    <property type="entry name" value="aminoacetone oxidase family FAD-binding enzyme"/>
    <property type="match status" value="1"/>
</dbReference>
<protein>
    <submittedName>
        <fullName evidence="7">HI0933 family protein</fullName>
    </submittedName>
</protein>
<comment type="cofactor">
    <cofactor evidence="1">
        <name>FAD</name>
        <dbReference type="ChEBI" id="CHEBI:57692"/>
    </cofactor>
</comment>
<dbReference type="PANTHER" id="PTHR42887:SF2">
    <property type="entry name" value="OS12G0638800 PROTEIN"/>
    <property type="match status" value="1"/>
</dbReference>
<dbReference type="InterPro" id="IPR036188">
    <property type="entry name" value="FAD/NAD-bd_sf"/>
</dbReference>
<feature type="domain" description="RsdA/BaiN/AoA(So)-like Rossmann fold-like" evidence="5">
    <location>
        <begin position="10"/>
        <end position="413"/>
    </location>
</feature>
<sequence length="421" mass="45704">MQNFDKTSYDVIVVGAGAAGLIAAITAARGGKKVLLLEKLSKIASKLKATGGGRCNLTNTLGNDEFMSRFGREGRFMTPALNCFDHKKLISFFAEIGVESHAPDGYRVFPLSHSSTTIITALEEELERVGVTLITEVRVERLEHDGERILGVSTANQTYNAPHVIIATGGLGYPQLGAEGDGFAIAAAAGHKITELYPAMMPLQTAETWVSGCRADTIPKVEIRIDLPKAKNIRASGDLIFTQTGIRGPVVLDVAREITPLIEKYGSVPLLINMTKGLNEEQLRNHIKNEIHRNPEQPILTHLMTLLPESLCRALCTLANADPDIGFNQQEGIVRDRLIKLLAWTPLTVIGHDGFKMAMITRGGVSLKEIRPESMESKLIKGLYFCGEVMNLDGPCGGYNLQWSFASGYLAGHLGNISVPS</sequence>
<keyword evidence="2" id="KW-0285">Flavoprotein</keyword>